<reference evidence="4" key="1">
    <citation type="submission" date="2022-08" db="EMBL/GenBank/DDBJ databases">
        <authorList>
            <person name="Kallberg Y."/>
            <person name="Tangrot J."/>
            <person name="Rosling A."/>
        </authorList>
    </citation>
    <scope>NUCLEOTIDE SEQUENCE</scope>
    <source>
        <strain evidence="4">Wild A</strain>
    </source>
</reference>
<sequence>MNSDERKKLNMQDNEESILTGPPTLDDILPIERDLTVFVDFLKASKELSNIIANPDLSLTLFAPTNSVFRNLTHKPSHVTNQSEDPIEKVQKFALRYVVPSVYSSFSDGELLDTLKEGSKIKVEKNEDGSYKLNGRINTISRLEAENGVVYKIDGILEEE</sequence>
<evidence type="ECO:0000256" key="1">
    <source>
        <dbReference type="ARBA" id="ARBA00022729"/>
    </source>
</evidence>
<dbReference type="Pfam" id="PF02469">
    <property type="entry name" value="Fasciclin"/>
    <property type="match status" value="1"/>
</dbReference>
<dbReference type="SUPFAM" id="SSF82153">
    <property type="entry name" value="FAS1 domain"/>
    <property type="match status" value="1"/>
</dbReference>
<feature type="compositionally biased region" description="Basic and acidic residues" evidence="2">
    <location>
        <begin position="1"/>
        <end position="10"/>
    </location>
</feature>
<accession>A0A9W4SFZ9</accession>
<feature type="region of interest" description="Disordered" evidence="2">
    <location>
        <begin position="1"/>
        <end position="21"/>
    </location>
</feature>
<dbReference type="PANTHER" id="PTHR28156:SF1">
    <property type="entry name" value="FAS1 DOMAIN-CONTAINING PROTEIN YDR262W"/>
    <property type="match status" value="1"/>
</dbReference>
<dbReference type="Proteomes" id="UP001153678">
    <property type="component" value="Unassembled WGS sequence"/>
</dbReference>
<dbReference type="PROSITE" id="PS50213">
    <property type="entry name" value="FAS1"/>
    <property type="match status" value="1"/>
</dbReference>
<gene>
    <name evidence="4" type="ORF">FWILDA_LOCUS3099</name>
</gene>
<comment type="caution">
    <text evidence="4">The sequence shown here is derived from an EMBL/GenBank/DDBJ whole genome shotgun (WGS) entry which is preliminary data.</text>
</comment>
<protein>
    <submittedName>
        <fullName evidence="4">13513_t:CDS:1</fullName>
    </submittedName>
</protein>
<evidence type="ECO:0000313" key="5">
    <source>
        <dbReference type="Proteomes" id="UP001153678"/>
    </source>
</evidence>
<organism evidence="4 5">
    <name type="scientific">Funneliformis geosporum</name>
    <dbReference type="NCBI Taxonomy" id="1117311"/>
    <lineage>
        <taxon>Eukaryota</taxon>
        <taxon>Fungi</taxon>
        <taxon>Fungi incertae sedis</taxon>
        <taxon>Mucoromycota</taxon>
        <taxon>Glomeromycotina</taxon>
        <taxon>Glomeromycetes</taxon>
        <taxon>Glomerales</taxon>
        <taxon>Glomeraceae</taxon>
        <taxon>Funneliformis</taxon>
    </lineage>
</organism>
<dbReference type="InterPro" id="IPR036378">
    <property type="entry name" value="FAS1_dom_sf"/>
</dbReference>
<dbReference type="Gene3D" id="2.30.180.10">
    <property type="entry name" value="FAS1 domain"/>
    <property type="match status" value="1"/>
</dbReference>
<proteinExistence type="predicted"/>
<dbReference type="SMART" id="SM00554">
    <property type="entry name" value="FAS1"/>
    <property type="match status" value="1"/>
</dbReference>
<dbReference type="OrthoDB" id="5551751at2759"/>
<name>A0A9W4SFZ9_9GLOM</name>
<dbReference type="InterPro" id="IPR000782">
    <property type="entry name" value="FAS1_domain"/>
</dbReference>
<evidence type="ECO:0000259" key="3">
    <source>
        <dbReference type="PROSITE" id="PS50213"/>
    </source>
</evidence>
<evidence type="ECO:0000256" key="2">
    <source>
        <dbReference type="SAM" id="MobiDB-lite"/>
    </source>
</evidence>
<feature type="domain" description="FAS1" evidence="3">
    <location>
        <begin position="22"/>
        <end position="157"/>
    </location>
</feature>
<dbReference type="AlphaFoldDB" id="A0A9W4SFZ9"/>
<keyword evidence="5" id="KW-1185">Reference proteome</keyword>
<dbReference type="PANTHER" id="PTHR28156">
    <property type="entry name" value="FAS1 DOMAIN-CONTAINING PROTEIN YDR262W"/>
    <property type="match status" value="1"/>
</dbReference>
<dbReference type="EMBL" id="CAMKVN010000396">
    <property type="protein sequence ID" value="CAI2167486.1"/>
    <property type="molecule type" value="Genomic_DNA"/>
</dbReference>
<evidence type="ECO:0000313" key="4">
    <source>
        <dbReference type="EMBL" id="CAI2167486.1"/>
    </source>
</evidence>
<dbReference type="InterPro" id="IPR040200">
    <property type="entry name" value="Mug57-like"/>
</dbReference>
<keyword evidence="1" id="KW-0732">Signal</keyword>